<dbReference type="InterPro" id="IPR014718">
    <property type="entry name" value="GH-type_carb-bd"/>
</dbReference>
<dbReference type="GO" id="GO:0030246">
    <property type="term" value="F:carbohydrate binding"/>
    <property type="evidence" value="ECO:0007669"/>
    <property type="project" value="InterPro"/>
</dbReference>
<name>D3AJL8_9FIRM</name>
<gene>
    <name evidence="1" type="ORF">CLOSTHATH_03809</name>
</gene>
<evidence type="ECO:0000313" key="1">
    <source>
        <dbReference type="EMBL" id="EFC97987.1"/>
    </source>
</evidence>
<reference evidence="1 2" key="1">
    <citation type="submission" date="2010-01" db="EMBL/GenBank/DDBJ databases">
        <authorList>
            <person name="Weinstock G."/>
            <person name="Sodergren E."/>
            <person name="Clifton S."/>
            <person name="Fulton L."/>
            <person name="Fulton B."/>
            <person name="Courtney L."/>
            <person name="Fronick C."/>
            <person name="Harrison M."/>
            <person name="Strong C."/>
            <person name="Farmer C."/>
            <person name="Delahaunty K."/>
            <person name="Markovic C."/>
            <person name="Hall O."/>
            <person name="Minx P."/>
            <person name="Tomlinson C."/>
            <person name="Mitreva M."/>
            <person name="Nelson J."/>
            <person name="Hou S."/>
            <person name="Wollam A."/>
            <person name="Pepin K.H."/>
            <person name="Johnson M."/>
            <person name="Bhonagiri V."/>
            <person name="Nash W.E."/>
            <person name="Warren W."/>
            <person name="Chinwalla A."/>
            <person name="Mardis E.R."/>
            <person name="Wilson R.K."/>
        </authorList>
    </citation>
    <scope>NUCLEOTIDE SEQUENCE [LARGE SCALE GENOMIC DNA]</scope>
    <source>
        <strain evidence="1 2">DSM 13479</strain>
    </source>
</reference>
<evidence type="ECO:0000313" key="2">
    <source>
        <dbReference type="Proteomes" id="UP000004968"/>
    </source>
</evidence>
<proteinExistence type="predicted"/>
<dbReference type="GO" id="GO:0005975">
    <property type="term" value="P:carbohydrate metabolic process"/>
    <property type="evidence" value="ECO:0007669"/>
    <property type="project" value="InterPro"/>
</dbReference>
<protein>
    <recommendedName>
        <fullName evidence="3">Aldose 1-epimerase</fullName>
    </recommendedName>
</protein>
<dbReference type="AlphaFoldDB" id="D3AJL8"/>
<dbReference type="Gene3D" id="2.70.98.10">
    <property type="match status" value="1"/>
</dbReference>
<dbReference type="EMBL" id="ACIO01000317">
    <property type="protein sequence ID" value="EFC97987.1"/>
    <property type="molecule type" value="Genomic_DNA"/>
</dbReference>
<dbReference type="Proteomes" id="UP000004968">
    <property type="component" value="Unassembled WGS sequence"/>
</dbReference>
<dbReference type="SUPFAM" id="SSF74650">
    <property type="entry name" value="Galactose mutarotase-like"/>
    <property type="match status" value="1"/>
</dbReference>
<organism evidence="1 2">
    <name type="scientific">Hungatella hathewayi DSM 13479</name>
    <dbReference type="NCBI Taxonomy" id="566550"/>
    <lineage>
        <taxon>Bacteria</taxon>
        <taxon>Bacillati</taxon>
        <taxon>Bacillota</taxon>
        <taxon>Clostridia</taxon>
        <taxon>Lachnospirales</taxon>
        <taxon>Lachnospiraceae</taxon>
        <taxon>Hungatella</taxon>
    </lineage>
</organism>
<sequence length="123" mass="14185">MVYDLENLQFDPSHRIPRLDHSRRLPLTREMFKDDAVYFDDLKSRKVSIIHKDSGHGIEVGFPGFDTVAFWTPYPAEAPFLCVEPWNGSGVYATEDDEFVHKNHVQKLEAGKSKTYGLTIRMI</sequence>
<dbReference type="InterPro" id="IPR011013">
    <property type="entry name" value="Gal_mutarotase_sf_dom"/>
</dbReference>
<evidence type="ECO:0008006" key="3">
    <source>
        <dbReference type="Google" id="ProtNLM"/>
    </source>
</evidence>
<comment type="caution">
    <text evidence="1">The sequence shown here is derived from an EMBL/GenBank/DDBJ whole genome shotgun (WGS) entry which is preliminary data.</text>
</comment>
<accession>D3AJL8</accession>
<dbReference type="GO" id="GO:0003824">
    <property type="term" value="F:catalytic activity"/>
    <property type="evidence" value="ECO:0007669"/>
    <property type="project" value="InterPro"/>
</dbReference>
<dbReference type="HOGENOM" id="CLU_2012119_0_0_9"/>